<dbReference type="CDD" id="cd04301">
    <property type="entry name" value="NAT_SF"/>
    <property type="match status" value="1"/>
</dbReference>
<dbReference type="InterPro" id="IPR016181">
    <property type="entry name" value="Acyl_CoA_acyltransferase"/>
</dbReference>
<dbReference type="STRING" id="1317117.ATO7_06815"/>
<evidence type="ECO:0000313" key="3">
    <source>
        <dbReference type="Proteomes" id="UP000192342"/>
    </source>
</evidence>
<accession>A0A1Y1SIR3</accession>
<evidence type="ECO:0000259" key="1">
    <source>
        <dbReference type="PROSITE" id="PS51186"/>
    </source>
</evidence>
<dbReference type="OrthoDB" id="9796919at2"/>
<dbReference type="SUPFAM" id="SSF55729">
    <property type="entry name" value="Acyl-CoA N-acyltransferases (Nat)"/>
    <property type="match status" value="1"/>
</dbReference>
<comment type="caution">
    <text evidence="2">The sequence shown here is derived from an EMBL/GenBank/DDBJ whole genome shotgun (WGS) entry which is preliminary data.</text>
</comment>
<dbReference type="RefSeq" id="WP_083560799.1">
    <property type="nucleotide sequence ID" value="NZ_AQQV01000001.1"/>
</dbReference>
<sequence>MAERQGVTATCTVRAMSLHDQAALSAHFARHKAESGRDGIHFMPYLADSDQGPRGADLAALEQPLDEPGWQRWFVAQAPDGRIVGHLDLRGDRLRTARHRCTLGIGIEASHRGAGVGRRLMQQALDFARQQVGLEWVELWVFGNNRPAIALYQRMGFQTIGTTPDQFRFGRVCVDDIHMVLKL</sequence>
<feature type="domain" description="N-acetyltransferase" evidence="1">
    <location>
        <begin position="29"/>
        <end position="183"/>
    </location>
</feature>
<protein>
    <recommendedName>
        <fullName evidence="1">N-acetyltransferase domain-containing protein</fullName>
    </recommendedName>
</protein>
<evidence type="ECO:0000313" key="2">
    <source>
        <dbReference type="EMBL" id="ORE89572.1"/>
    </source>
</evidence>
<proteinExistence type="predicted"/>
<dbReference type="GO" id="GO:0016747">
    <property type="term" value="F:acyltransferase activity, transferring groups other than amino-acyl groups"/>
    <property type="evidence" value="ECO:0007669"/>
    <property type="project" value="InterPro"/>
</dbReference>
<dbReference type="Pfam" id="PF00583">
    <property type="entry name" value="Acetyltransf_1"/>
    <property type="match status" value="1"/>
</dbReference>
<dbReference type="InterPro" id="IPR000182">
    <property type="entry name" value="GNAT_dom"/>
</dbReference>
<dbReference type="AlphaFoldDB" id="A0A1Y1SIR3"/>
<dbReference type="EMBL" id="AQQV01000001">
    <property type="protein sequence ID" value="ORE89572.1"/>
    <property type="molecule type" value="Genomic_DNA"/>
</dbReference>
<dbReference type="PROSITE" id="PS51186">
    <property type="entry name" value="GNAT"/>
    <property type="match status" value="1"/>
</dbReference>
<dbReference type="PANTHER" id="PTHR43415:SF3">
    <property type="entry name" value="GNAT-FAMILY ACETYLTRANSFERASE"/>
    <property type="match status" value="1"/>
</dbReference>
<dbReference type="PANTHER" id="PTHR43415">
    <property type="entry name" value="SPERMIDINE N(1)-ACETYLTRANSFERASE"/>
    <property type="match status" value="1"/>
</dbReference>
<organism evidence="2 3">
    <name type="scientific">Oceanococcus atlanticus</name>
    <dbReference type="NCBI Taxonomy" id="1317117"/>
    <lineage>
        <taxon>Bacteria</taxon>
        <taxon>Pseudomonadati</taxon>
        <taxon>Pseudomonadota</taxon>
        <taxon>Gammaproteobacteria</taxon>
        <taxon>Chromatiales</taxon>
        <taxon>Oceanococcaceae</taxon>
        <taxon>Oceanococcus</taxon>
    </lineage>
</organism>
<gene>
    <name evidence="2" type="ORF">ATO7_06815</name>
</gene>
<keyword evidence="3" id="KW-1185">Reference proteome</keyword>
<dbReference type="Proteomes" id="UP000192342">
    <property type="component" value="Unassembled WGS sequence"/>
</dbReference>
<dbReference type="Gene3D" id="3.40.630.30">
    <property type="match status" value="1"/>
</dbReference>
<reference evidence="2 3" key="1">
    <citation type="submission" date="2013-04" db="EMBL/GenBank/DDBJ databases">
        <title>Oceanococcus atlanticus 22II-S10r2 Genome Sequencing.</title>
        <authorList>
            <person name="Lai Q."/>
            <person name="Li G."/>
            <person name="Shao Z."/>
        </authorList>
    </citation>
    <scope>NUCLEOTIDE SEQUENCE [LARGE SCALE GENOMIC DNA]</scope>
    <source>
        <strain evidence="2 3">22II-S10r2</strain>
    </source>
</reference>
<name>A0A1Y1SIR3_9GAMM</name>